<evidence type="ECO:0000256" key="7">
    <source>
        <dbReference type="ARBA" id="ARBA00016549"/>
    </source>
</evidence>
<dbReference type="InterPro" id="IPR005493">
    <property type="entry name" value="RraA/RraA-like"/>
</dbReference>
<accession>A0ABP7BN52</accession>
<protein>
    <recommendedName>
        <fullName evidence="7">Putative 4-hydroxy-4-methyl-2-oxoglutarate aldolase</fullName>
        <ecNumber evidence="6">4.1.1.112</ecNumber>
        <ecNumber evidence="5">4.1.3.17</ecNumber>
    </recommendedName>
    <alternativeName>
        <fullName evidence="11">Oxaloacetate decarboxylase</fullName>
    </alternativeName>
    <alternativeName>
        <fullName evidence="9">Regulator of ribonuclease activity homolog</fullName>
    </alternativeName>
    <alternativeName>
        <fullName evidence="10">RraA-like protein</fullName>
    </alternativeName>
</protein>
<comment type="catalytic activity">
    <reaction evidence="12">
        <text>oxaloacetate + H(+) = pyruvate + CO2</text>
        <dbReference type="Rhea" id="RHEA:15641"/>
        <dbReference type="ChEBI" id="CHEBI:15361"/>
        <dbReference type="ChEBI" id="CHEBI:15378"/>
        <dbReference type="ChEBI" id="CHEBI:16452"/>
        <dbReference type="ChEBI" id="CHEBI:16526"/>
        <dbReference type="EC" id="4.1.1.112"/>
    </reaction>
</comment>
<dbReference type="EMBL" id="BAABEO010000001">
    <property type="protein sequence ID" value="GAA3665621.1"/>
    <property type="molecule type" value="Genomic_DNA"/>
</dbReference>
<evidence type="ECO:0000256" key="2">
    <source>
        <dbReference type="ARBA" id="ARBA00001968"/>
    </source>
</evidence>
<evidence type="ECO:0000256" key="11">
    <source>
        <dbReference type="ARBA" id="ARBA00032305"/>
    </source>
</evidence>
<dbReference type="SUPFAM" id="SSF89562">
    <property type="entry name" value="RraA-like"/>
    <property type="match status" value="1"/>
</dbReference>
<evidence type="ECO:0000256" key="6">
    <source>
        <dbReference type="ARBA" id="ARBA00012947"/>
    </source>
</evidence>
<dbReference type="EC" id="4.1.3.17" evidence="5"/>
<comment type="similarity">
    <text evidence="3">Belongs to the class II aldolase/RraA-like family.</text>
</comment>
<comment type="catalytic activity">
    <reaction evidence="1">
        <text>4-hydroxy-4-methyl-2-oxoglutarate = 2 pyruvate</text>
        <dbReference type="Rhea" id="RHEA:22748"/>
        <dbReference type="ChEBI" id="CHEBI:15361"/>
        <dbReference type="ChEBI" id="CHEBI:58276"/>
        <dbReference type="EC" id="4.1.3.17"/>
    </reaction>
</comment>
<dbReference type="PANTHER" id="PTHR33254">
    <property type="entry name" value="4-HYDROXY-4-METHYL-2-OXOGLUTARATE ALDOLASE 3-RELATED"/>
    <property type="match status" value="1"/>
</dbReference>
<name>A0ABP7BN52_9MICC</name>
<evidence type="ECO:0000256" key="8">
    <source>
        <dbReference type="ARBA" id="ARBA00025046"/>
    </source>
</evidence>
<comment type="subunit">
    <text evidence="4">Homotrimer.</text>
</comment>
<dbReference type="InterPro" id="IPR036704">
    <property type="entry name" value="RraA/RraA-like_sf"/>
</dbReference>
<dbReference type="Pfam" id="PF03737">
    <property type="entry name" value="RraA-like"/>
    <property type="match status" value="1"/>
</dbReference>
<comment type="function">
    <text evidence="8">Catalyzes the aldol cleavage of 4-hydroxy-4-methyl-2-oxoglutarate (HMG) into 2 molecules of pyruvate. Also contains a secondary oxaloacetate (OAA) decarboxylase activity due to the common pyruvate enolate transition state formed following C-C bond cleavage in the retro-aldol and decarboxylation reactions.</text>
</comment>
<evidence type="ECO:0000256" key="10">
    <source>
        <dbReference type="ARBA" id="ARBA00030169"/>
    </source>
</evidence>
<evidence type="ECO:0000256" key="4">
    <source>
        <dbReference type="ARBA" id="ARBA00011233"/>
    </source>
</evidence>
<dbReference type="EC" id="4.1.1.112" evidence="6"/>
<evidence type="ECO:0000313" key="14">
    <source>
        <dbReference type="Proteomes" id="UP001500752"/>
    </source>
</evidence>
<reference evidence="14" key="1">
    <citation type="journal article" date="2019" name="Int. J. Syst. Evol. Microbiol.">
        <title>The Global Catalogue of Microorganisms (GCM) 10K type strain sequencing project: providing services to taxonomists for standard genome sequencing and annotation.</title>
        <authorList>
            <consortium name="The Broad Institute Genomics Platform"/>
            <consortium name="The Broad Institute Genome Sequencing Center for Infectious Disease"/>
            <person name="Wu L."/>
            <person name="Ma J."/>
        </authorList>
    </citation>
    <scope>NUCLEOTIDE SEQUENCE [LARGE SCALE GENOMIC DNA]</scope>
    <source>
        <strain evidence="14">JCM 30742</strain>
    </source>
</reference>
<evidence type="ECO:0000256" key="3">
    <source>
        <dbReference type="ARBA" id="ARBA00008621"/>
    </source>
</evidence>
<gene>
    <name evidence="13" type="ORF">GCM10023081_00550</name>
</gene>
<dbReference type="CDD" id="cd16841">
    <property type="entry name" value="RraA_family"/>
    <property type="match status" value="1"/>
</dbReference>
<evidence type="ECO:0000256" key="9">
    <source>
        <dbReference type="ARBA" id="ARBA00029596"/>
    </source>
</evidence>
<evidence type="ECO:0000256" key="5">
    <source>
        <dbReference type="ARBA" id="ARBA00012213"/>
    </source>
</evidence>
<keyword evidence="14" id="KW-1185">Reference proteome</keyword>
<dbReference type="RefSeq" id="WP_345147598.1">
    <property type="nucleotide sequence ID" value="NZ_BAABEO010000001.1"/>
</dbReference>
<organism evidence="13 14">
    <name type="scientific">Arthrobacter ginkgonis</name>
    <dbReference type="NCBI Taxonomy" id="1630594"/>
    <lineage>
        <taxon>Bacteria</taxon>
        <taxon>Bacillati</taxon>
        <taxon>Actinomycetota</taxon>
        <taxon>Actinomycetes</taxon>
        <taxon>Micrococcales</taxon>
        <taxon>Micrococcaceae</taxon>
        <taxon>Arthrobacter</taxon>
    </lineage>
</organism>
<comment type="cofactor">
    <cofactor evidence="2">
        <name>a divalent metal cation</name>
        <dbReference type="ChEBI" id="CHEBI:60240"/>
    </cofactor>
</comment>
<dbReference type="Gene3D" id="3.50.30.40">
    <property type="entry name" value="Ribonuclease E inhibitor RraA/RraA-like"/>
    <property type="match status" value="1"/>
</dbReference>
<evidence type="ECO:0000256" key="1">
    <source>
        <dbReference type="ARBA" id="ARBA00001342"/>
    </source>
</evidence>
<evidence type="ECO:0000256" key="12">
    <source>
        <dbReference type="ARBA" id="ARBA00047973"/>
    </source>
</evidence>
<sequence>MSEQDRHILELAGTLPVANIGDAMERLNVVDAGIGPVWPGARVVGRAFTVMTAGGDNKAIHEALEHVGPGDVLVVNGQGATHRALIGELIAGNAAAKGVVGFVIDGAIRDVRDLEAMRFPVFARAVTPAGPYRNGPGYHQKPVAIGGVVVNPGDLVVADDDGVAVVPRDAEAGVIARAVAKHEQELAQRDGIPAPSVI</sequence>
<dbReference type="Proteomes" id="UP001500752">
    <property type="component" value="Unassembled WGS sequence"/>
</dbReference>
<proteinExistence type="inferred from homology"/>
<evidence type="ECO:0000313" key="13">
    <source>
        <dbReference type="EMBL" id="GAA3665621.1"/>
    </source>
</evidence>
<comment type="caution">
    <text evidence="13">The sequence shown here is derived from an EMBL/GenBank/DDBJ whole genome shotgun (WGS) entry which is preliminary data.</text>
</comment>
<dbReference type="PANTHER" id="PTHR33254:SF4">
    <property type="entry name" value="4-HYDROXY-4-METHYL-2-OXOGLUTARATE ALDOLASE 3-RELATED"/>
    <property type="match status" value="1"/>
</dbReference>